<dbReference type="Pfam" id="PF00652">
    <property type="entry name" value="Ricin_B_lectin"/>
    <property type="match status" value="1"/>
</dbReference>
<reference evidence="21" key="3">
    <citation type="submission" date="2025-09" db="UniProtKB">
        <authorList>
            <consortium name="Ensembl"/>
        </authorList>
    </citation>
    <scope>IDENTIFICATION</scope>
</reference>
<dbReference type="EMBL" id="AFYH01006169">
    <property type="status" value="NOT_ANNOTATED_CDS"/>
    <property type="molecule type" value="Genomic_DNA"/>
</dbReference>
<dbReference type="EMBL" id="AFYH01006163">
    <property type="status" value="NOT_ANNOTATED_CDS"/>
    <property type="molecule type" value="Genomic_DNA"/>
</dbReference>
<dbReference type="InParanoid" id="H3AA67"/>
<feature type="transmembrane region" description="Helical" evidence="18">
    <location>
        <begin position="7"/>
        <end position="27"/>
    </location>
</feature>
<evidence type="ECO:0000256" key="16">
    <source>
        <dbReference type="ARBA" id="ARBA00023180"/>
    </source>
</evidence>
<dbReference type="SUPFAM" id="SSF53448">
    <property type="entry name" value="Nucleotide-diphospho-sugar transferases"/>
    <property type="match status" value="1"/>
</dbReference>
<evidence type="ECO:0000256" key="5">
    <source>
        <dbReference type="ARBA" id="ARBA00012644"/>
    </source>
</evidence>
<dbReference type="OMA" id="QYVHRRY"/>
<dbReference type="PANTHER" id="PTHR11675">
    <property type="entry name" value="N-ACETYLGALACTOSAMINYLTRANSFERASE"/>
    <property type="match status" value="1"/>
</dbReference>
<dbReference type="EMBL" id="AFYH01006167">
    <property type="status" value="NOT_ANNOTATED_CDS"/>
    <property type="molecule type" value="Genomic_DNA"/>
</dbReference>
<dbReference type="EMBL" id="AFYH01006162">
    <property type="status" value="NOT_ANNOTATED_CDS"/>
    <property type="molecule type" value="Genomic_DNA"/>
</dbReference>
<evidence type="ECO:0000256" key="9">
    <source>
        <dbReference type="ARBA" id="ARBA00022723"/>
    </source>
</evidence>
<dbReference type="PROSITE" id="PS50231">
    <property type="entry name" value="RICIN_B_LECTIN"/>
    <property type="match status" value="1"/>
</dbReference>
<proteinExistence type="inferred from homology"/>
<dbReference type="EMBL" id="AFYH01006171">
    <property type="status" value="NOT_ANNOTATED_CDS"/>
    <property type="molecule type" value="Genomic_DNA"/>
</dbReference>
<keyword evidence="6 18" id="KW-0328">Glycosyltransferase</keyword>
<accession>H3AA67</accession>
<evidence type="ECO:0000259" key="20">
    <source>
        <dbReference type="Pfam" id="PF00652"/>
    </source>
</evidence>
<keyword evidence="11" id="KW-0735">Signal-anchor</keyword>
<comment type="similarity">
    <text evidence="4 18">Belongs to the glycosyltransferase 2 family. GalNAc-T subfamily.</text>
</comment>
<dbReference type="SUPFAM" id="SSF50370">
    <property type="entry name" value="Ricin B-like lectins"/>
    <property type="match status" value="1"/>
</dbReference>
<dbReference type="FunFam" id="3.90.550.10:FF:000192">
    <property type="entry name" value="Polypeptide N-acetylgalactosaminyltransferase 9"/>
    <property type="match status" value="1"/>
</dbReference>
<dbReference type="Pfam" id="PF00535">
    <property type="entry name" value="Glycos_transf_2"/>
    <property type="match status" value="1"/>
</dbReference>
<feature type="domain" description="Ricin B lectin" evidence="20">
    <location>
        <begin position="486"/>
        <end position="591"/>
    </location>
</feature>
<protein>
    <recommendedName>
        <fullName evidence="5 18">Polypeptide N-acetylgalactosaminyltransferase</fullName>
        <ecNumber evidence="18">2.4.1.-</ecNumber>
    </recommendedName>
    <alternativeName>
        <fullName evidence="18">Protein-UDP acetylgalactosaminyltransferase</fullName>
    </alternativeName>
</protein>
<keyword evidence="16" id="KW-0325">Glycoprotein</keyword>
<evidence type="ECO:0000256" key="14">
    <source>
        <dbReference type="ARBA" id="ARBA00023136"/>
    </source>
</evidence>
<dbReference type="UniPathway" id="UPA00378"/>
<dbReference type="Gene3D" id="3.90.550.10">
    <property type="entry name" value="Spore Coat Polysaccharide Biosynthesis Protein SpsA, Chain A"/>
    <property type="match status" value="1"/>
</dbReference>
<evidence type="ECO:0000256" key="11">
    <source>
        <dbReference type="ARBA" id="ARBA00022968"/>
    </source>
</evidence>
<evidence type="ECO:0000256" key="18">
    <source>
        <dbReference type="RuleBase" id="RU361242"/>
    </source>
</evidence>
<evidence type="ECO:0000256" key="15">
    <source>
        <dbReference type="ARBA" id="ARBA00023157"/>
    </source>
</evidence>
<dbReference type="eggNOG" id="KOG3736">
    <property type="taxonomic scope" value="Eukaryota"/>
</dbReference>
<keyword evidence="13 18" id="KW-0333">Golgi apparatus</keyword>
<dbReference type="Ensembl" id="ENSLACT00000006591.1">
    <property type="protein sequence ID" value="ENSLACP00000006538.1"/>
    <property type="gene ID" value="ENSLACG00000005795.1"/>
</dbReference>
<evidence type="ECO:0000256" key="6">
    <source>
        <dbReference type="ARBA" id="ARBA00022676"/>
    </source>
</evidence>
<comment type="subcellular location">
    <subcellularLocation>
        <location evidence="2 18">Golgi apparatus membrane</location>
        <topology evidence="2 18">Single-pass type II membrane protein</topology>
    </subcellularLocation>
</comment>
<dbReference type="EMBL" id="AFYH01006164">
    <property type="status" value="NOT_ANNOTATED_CDS"/>
    <property type="molecule type" value="Genomic_DNA"/>
</dbReference>
<keyword evidence="7 18" id="KW-0808">Transferase</keyword>
<dbReference type="InterPro" id="IPR045885">
    <property type="entry name" value="GalNAc-T"/>
</dbReference>
<name>H3AA67_LATCH</name>
<organism evidence="21 22">
    <name type="scientific">Latimeria chalumnae</name>
    <name type="common">Coelacanth</name>
    <dbReference type="NCBI Taxonomy" id="7897"/>
    <lineage>
        <taxon>Eukaryota</taxon>
        <taxon>Metazoa</taxon>
        <taxon>Chordata</taxon>
        <taxon>Craniata</taxon>
        <taxon>Vertebrata</taxon>
        <taxon>Euteleostomi</taxon>
        <taxon>Coelacanthiformes</taxon>
        <taxon>Coelacanthidae</taxon>
        <taxon>Latimeria</taxon>
    </lineage>
</organism>
<evidence type="ECO:0000256" key="3">
    <source>
        <dbReference type="ARBA" id="ARBA00004922"/>
    </source>
</evidence>
<dbReference type="InterPro" id="IPR000772">
    <property type="entry name" value="Ricin_B_lectin"/>
</dbReference>
<dbReference type="GeneTree" id="ENSGT00940000156599"/>
<dbReference type="GO" id="GO:0004653">
    <property type="term" value="F:polypeptide N-acetylgalactosaminyltransferase activity"/>
    <property type="evidence" value="ECO:0007669"/>
    <property type="project" value="TreeGrafter"/>
</dbReference>
<evidence type="ECO:0000313" key="21">
    <source>
        <dbReference type="Ensembl" id="ENSLACP00000006538.1"/>
    </source>
</evidence>
<keyword evidence="8 18" id="KW-0812">Transmembrane</keyword>
<evidence type="ECO:0000256" key="4">
    <source>
        <dbReference type="ARBA" id="ARBA00005680"/>
    </source>
</evidence>
<feature type="domain" description="Glycosyltransferase 2-like" evidence="19">
    <location>
        <begin position="156"/>
        <end position="340"/>
    </location>
</feature>
<dbReference type="FunFam" id="3.90.550.10:FF:000203">
    <property type="entry name" value="Polypeptide N-acetylgalactosaminyltransferase 9"/>
    <property type="match status" value="1"/>
</dbReference>
<dbReference type="InterPro" id="IPR001173">
    <property type="entry name" value="Glyco_trans_2-like"/>
</dbReference>
<evidence type="ECO:0000256" key="7">
    <source>
        <dbReference type="ARBA" id="ARBA00022679"/>
    </source>
</evidence>
<keyword evidence="22" id="KW-1185">Reference proteome</keyword>
<evidence type="ECO:0000313" key="22">
    <source>
        <dbReference type="Proteomes" id="UP000008672"/>
    </source>
</evidence>
<dbReference type="PANTHER" id="PTHR11675:SF28">
    <property type="entry name" value="POLYPEPTIDE N-ACETYLGALACTOSAMINYLTRANSFERASE 9"/>
    <property type="match status" value="1"/>
</dbReference>
<evidence type="ECO:0000256" key="17">
    <source>
        <dbReference type="ARBA" id="ARBA00023211"/>
    </source>
</evidence>
<comment type="cofactor">
    <cofactor evidence="1 18">
        <name>Mn(2+)</name>
        <dbReference type="ChEBI" id="CHEBI:29035"/>
    </cofactor>
</comment>
<dbReference type="Proteomes" id="UP000008672">
    <property type="component" value="Unassembled WGS sequence"/>
</dbReference>
<dbReference type="GO" id="GO:0006493">
    <property type="term" value="P:protein O-linked glycosylation"/>
    <property type="evidence" value="ECO:0007669"/>
    <property type="project" value="TreeGrafter"/>
</dbReference>
<keyword evidence="14 18" id="KW-0472">Membrane</keyword>
<keyword evidence="12 18" id="KW-1133">Transmembrane helix</keyword>
<evidence type="ECO:0000256" key="1">
    <source>
        <dbReference type="ARBA" id="ARBA00001936"/>
    </source>
</evidence>
<dbReference type="EMBL" id="AFYH01006170">
    <property type="status" value="NOT_ANNOTATED_CDS"/>
    <property type="molecule type" value="Genomic_DNA"/>
</dbReference>
<dbReference type="InterPro" id="IPR029044">
    <property type="entry name" value="Nucleotide-diphossugar_trans"/>
</dbReference>
<gene>
    <name evidence="21" type="primary">GALNT9</name>
</gene>
<evidence type="ECO:0000259" key="19">
    <source>
        <dbReference type="Pfam" id="PF00535"/>
    </source>
</evidence>
<dbReference type="EMBL" id="AFYH01006166">
    <property type="status" value="NOT_ANNOTATED_CDS"/>
    <property type="molecule type" value="Genomic_DNA"/>
</dbReference>
<dbReference type="EMBL" id="AFYH01006165">
    <property type="status" value="NOT_ANNOTATED_CDS"/>
    <property type="molecule type" value="Genomic_DNA"/>
</dbReference>
<keyword evidence="15 18" id="KW-1015">Disulfide bond</keyword>
<dbReference type="GO" id="GO:0046872">
    <property type="term" value="F:metal ion binding"/>
    <property type="evidence" value="ECO:0007669"/>
    <property type="project" value="UniProtKB-KW"/>
</dbReference>
<dbReference type="Gene3D" id="2.80.10.50">
    <property type="match status" value="1"/>
</dbReference>
<dbReference type="HOGENOM" id="CLU_013477_4_0_1"/>
<dbReference type="GO" id="GO:0030246">
    <property type="term" value="F:carbohydrate binding"/>
    <property type="evidence" value="ECO:0007669"/>
    <property type="project" value="UniProtKB-KW"/>
</dbReference>
<keyword evidence="17 18" id="KW-0464">Manganese</keyword>
<evidence type="ECO:0000256" key="2">
    <source>
        <dbReference type="ARBA" id="ARBA00004323"/>
    </source>
</evidence>
<keyword evidence="10 18" id="KW-0430">Lectin</keyword>
<evidence type="ECO:0000256" key="12">
    <source>
        <dbReference type="ARBA" id="ARBA00022989"/>
    </source>
</evidence>
<dbReference type="AlphaFoldDB" id="H3AA67"/>
<reference evidence="21" key="2">
    <citation type="submission" date="2025-08" db="UniProtKB">
        <authorList>
            <consortium name="Ensembl"/>
        </authorList>
    </citation>
    <scope>IDENTIFICATION</scope>
</reference>
<evidence type="ECO:0000256" key="8">
    <source>
        <dbReference type="ARBA" id="ARBA00022692"/>
    </source>
</evidence>
<comment type="pathway">
    <text evidence="3 18">Protein modification; protein glycosylation.</text>
</comment>
<dbReference type="InterPro" id="IPR035992">
    <property type="entry name" value="Ricin_B-like_lectins"/>
</dbReference>
<dbReference type="FunFam" id="2.80.10.50:FF:000153">
    <property type="entry name" value="Uncharacterized protein"/>
    <property type="match status" value="1"/>
</dbReference>
<evidence type="ECO:0000256" key="10">
    <source>
        <dbReference type="ARBA" id="ARBA00022734"/>
    </source>
</evidence>
<dbReference type="GO" id="GO:0000139">
    <property type="term" value="C:Golgi membrane"/>
    <property type="evidence" value="ECO:0007669"/>
    <property type="project" value="UniProtKB-SubCell"/>
</dbReference>
<dbReference type="EC" id="2.4.1.-" evidence="18"/>
<reference evidence="22" key="1">
    <citation type="submission" date="2011-08" db="EMBL/GenBank/DDBJ databases">
        <title>The draft genome of Latimeria chalumnae.</title>
        <authorList>
            <person name="Di Palma F."/>
            <person name="Alfoldi J."/>
            <person name="Johnson J."/>
            <person name="Berlin A."/>
            <person name="Gnerre S."/>
            <person name="Jaffe D."/>
            <person name="MacCallum I."/>
            <person name="Young S."/>
            <person name="Walker B.J."/>
            <person name="Lander E."/>
            <person name="Lindblad-Toh K."/>
        </authorList>
    </citation>
    <scope>NUCLEOTIDE SEQUENCE [LARGE SCALE GENOMIC DNA]</scope>
    <source>
        <strain evidence="22">Wild caught</strain>
    </source>
</reference>
<dbReference type="EMBL" id="AFYH01006168">
    <property type="status" value="NOT_ANNOTATED_CDS"/>
    <property type="molecule type" value="Genomic_DNA"/>
</dbReference>
<dbReference type="FunCoup" id="H3AA67">
    <property type="interactions" value="243"/>
</dbReference>
<evidence type="ECO:0000256" key="13">
    <source>
        <dbReference type="ARBA" id="ARBA00023034"/>
    </source>
</evidence>
<dbReference type="CDD" id="cd02510">
    <property type="entry name" value="pp-GalNAc-T"/>
    <property type="match status" value="1"/>
</dbReference>
<sequence length="602" mass="68963">MAVPRKIKTLLTVNIFVFVGIILFSVYCRIQDRSEELIQIVRSSDRRPRSRNAKVGTLLDRESILQRLDHLEEVVYNQLNGLAKPMGLVEGPGGLGQGGLAATLRDDSHESETKYEEYGYNAQLSDRISLDRSIPDYRPKKCKHTRYSSDLPQIAVVFIFVNEALSVILRSVHSVVNHTPSHLLKEIVLVDDNSDNVELKFNLDQYVNKRYPGLVKVVRNTKREGLIRARIQGWKATTAAVVGFFDAHVEFGIGWVEPILTRVKEDHTRIILPAIDNIKYNTFEVQQYANAAHGYNWGLWCMYIIPPQDWLDKGDESAPIKTPAMIGCSFVVDREYFGELGLLDPGMEVYGGENIELGMRVWQCGGSMEVLPCSRVAHIERTKKPYNNDIDYYAKRNALRAAEVWMDEFKSHVYMAWNIPMINPGVDFGDISERIALRKRLQCRSFKWYLQNVYPEMRIYNNTVTYGEVSFFQLYCMTHQCSTQFRTLRYSCKAGSGQLVRYTADGFLQLGPLGSTTFLPDTKCLVDDGKGRTPSLRKCEDVSRPAQRLWDFTHSGPIVSRDTGRCLEVEMSKDANFGLRLVVQRCSGQKWMIRNWMKHPRH</sequence>
<keyword evidence="9" id="KW-0479">Metal-binding</keyword>